<dbReference type="InterPro" id="IPR036390">
    <property type="entry name" value="WH_DNA-bd_sf"/>
</dbReference>
<keyword evidence="3" id="KW-0805">Transcription regulation</keyword>
<evidence type="ECO:0000313" key="8">
    <source>
        <dbReference type="Proteomes" id="UP000238191"/>
    </source>
</evidence>
<dbReference type="PROSITE" id="PS50995">
    <property type="entry name" value="HTH_MARR_2"/>
    <property type="match status" value="1"/>
</dbReference>
<dbReference type="GO" id="GO:0003677">
    <property type="term" value="F:DNA binding"/>
    <property type="evidence" value="ECO:0007669"/>
    <property type="project" value="UniProtKB-KW"/>
</dbReference>
<dbReference type="PRINTS" id="PR00598">
    <property type="entry name" value="HTHMARR"/>
</dbReference>
<gene>
    <name evidence="7" type="ORF">XpiCFBP4643_10195</name>
</gene>
<dbReference type="PANTHER" id="PTHR33164:SF5">
    <property type="entry name" value="ORGANIC HYDROPEROXIDE RESISTANCE TRANSCRIPTIONAL REGULATOR"/>
    <property type="match status" value="1"/>
</dbReference>
<dbReference type="OrthoDB" id="9806864at2"/>
<dbReference type="GO" id="GO:0003700">
    <property type="term" value="F:DNA-binding transcription factor activity"/>
    <property type="evidence" value="ECO:0007669"/>
    <property type="project" value="InterPro"/>
</dbReference>
<feature type="domain" description="HTH marR-type" evidence="6">
    <location>
        <begin position="18"/>
        <end position="148"/>
    </location>
</feature>
<dbReference type="InterPro" id="IPR036388">
    <property type="entry name" value="WH-like_DNA-bd_sf"/>
</dbReference>
<sequence>MDTATTSADRTNALLQLDNQLCFALYSANLAMHKLYRGLLKDLDLTYPQYLVMLVLWETDSRSVSEIGERLYLDSATLTPLLKRLQGAGLVTRTRAVSDERQVIIALTDAGRALRSKAGRVPEQVFCASACSLDELRQLKQELEKLRSSLGAG</sequence>
<dbReference type="RefSeq" id="WP_104611816.1">
    <property type="nucleotide sequence ID" value="NZ_MDEI01000007.1"/>
</dbReference>
<dbReference type="InterPro" id="IPR055166">
    <property type="entry name" value="Transc_reg_Sar_Rot_HTH"/>
</dbReference>
<evidence type="ECO:0000256" key="3">
    <source>
        <dbReference type="ARBA" id="ARBA00023015"/>
    </source>
</evidence>
<keyword evidence="5" id="KW-0804">Transcription</keyword>
<evidence type="ECO:0000256" key="5">
    <source>
        <dbReference type="ARBA" id="ARBA00023163"/>
    </source>
</evidence>
<accession>A0A2S7D3M0</accession>
<dbReference type="SUPFAM" id="SSF46785">
    <property type="entry name" value="Winged helix' DNA-binding domain"/>
    <property type="match status" value="1"/>
</dbReference>
<dbReference type="EMBL" id="MDEI01000007">
    <property type="protein sequence ID" value="PPU68400.1"/>
    <property type="molecule type" value="Genomic_DNA"/>
</dbReference>
<name>A0A2S7D3M0_9XANT</name>
<dbReference type="SMART" id="SM00347">
    <property type="entry name" value="HTH_MARR"/>
    <property type="match status" value="1"/>
</dbReference>
<dbReference type="Pfam" id="PF22381">
    <property type="entry name" value="Staph_reg_Sar_Rot"/>
    <property type="match status" value="1"/>
</dbReference>
<dbReference type="InterPro" id="IPR039422">
    <property type="entry name" value="MarR/SlyA-like"/>
</dbReference>
<protein>
    <submittedName>
        <fullName evidence="7">MarR family transcriptional regulator</fullName>
    </submittedName>
</protein>
<dbReference type="GO" id="GO:0005737">
    <property type="term" value="C:cytoplasm"/>
    <property type="evidence" value="ECO:0007669"/>
    <property type="project" value="UniProtKB-SubCell"/>
</dbReference>
<dbReference type="InterPro" id="IPR000835">
    <property type="entry name" value="HTH_MarR-typ"/>
</dbReference>
<evidence type="ECO:0000313" key="7">
    <source>
        <dbReference type="EMBL" id="PPU68400.1"/>
    </source>
</evidence>
<reference evidence="8" key="1">
    <citation type="submission" date="2016-08" db="EMBL/GenBank/DDBJ databases">
        <authorList>
            <person name="Merda D."/>
            <person name="Briand M."/>
            <person name="Taghouti G."/>
            <person name="Carrere S."/>
            <person name="Gouzy J."/>
            <person name="Portier P."/>
            <person name="Jacques M.-A."/>
            <person name="Fischer-Le Saux M."/>
        </authorList>
    </citation>
    <scope>NUCLEOTIDE SEQUENCE [LARGE SCALE GENOMIC DNA]</scope>
    <source>
        <strain evidence="8">CFBP4643</strain>
    </source>
</reference>
<dbReference type="GO" id="GO:0006950">
    <property type="term" value="P:response to stress"/>
    <property type="evidence" value="ECO:0007669"/>
    <property type="project" value="TreeGrafter"/>
</dbReference>
<dbReference type="Gene3D" id="1.10.10.10">
    <property type="entry name" value="Winged helix-like DNA-binding domain superfamily/Winged helix DNA-binding domain"/>
    <property type="match status" value="1"/>
</dbReference>
<comment type="subcellular location">
    <subcellularLocation>
        <location evidence="1">Cytoplasm</location>
    </subcellularLocation>
</comment>
<evidence type="ECO:0000256" key="4">
    <source>
        <dbReference type="ARBA" id="ARBA00023125"/>
    </source>
</evidence>
<dbReference type="AlphaFoldDB" id="A0A2S7D3M0"/>
<comment type="caution">
    <text evidence="7">The sequence shown here is derived from an EMBL/GenBank/DDBJ whole genome shotgun (WGS) entry which is preliminary data.</text>
</comment>
<dbReference type="Proteomes" id="UP000238191">
    <property type="component" value="Unassembled WGS sequence"/>
</dbReference>
<organism evidence="7 8">
    <name type="scientific">Xanthomonas pisi</name>
    <dbReference type="NCBI Taxonomy" id="56457"/>
    <lineage>
        <taxon>Bacteria</taxon>
        <taxon>Pseudomonadati</taxon>
        <taxon>Pseudomonadota</taxon>
        <taxon>Gammaproteobacteria</taxon>
        <taxon>Lysobacterales</taxon>
        <taxon>Lysobacteraceae</taxon>
        <taxon>Xanthomonas</taxon>
    </lineage>
</organism>
<keyword evidence="8" id="KW-1185">Reference proteome</keyword>
<proteinExistence type="predicted"/>
<dbReference type="PANTHER" id="PTHR33164">
    <property type="entry name" value="TRANSCRIPTIONAL REGULATOR, MARR FAMILY"/>
    <property type="match status" value="1"/>
</dbReference>
<evidence type="ECO:0000256" key="2">
    <source>
        <dbReference type="ARBA" id="ARBA00022490"/>
    </source>
</evidence>
<evidence type="ECO:0000259" key="6">
    <source>
        <dbReference type="PROSITE" id="PS50995"/>
    </source>
</evidence>
<dbReference type="FunFam" id="1.10.10.10:FF:000163">
    <property type="entry name" value="MarR family transcriptional regulator"/>
    <property type="match status" value="1"/>
</dbReference>
<keyword evidence="4" id="KW-0238">DNA-binding</keyword>
<evidence type="ECO:0000256" key="1">
    <source>
        <dbReference type="ARBA" id="ARBA00004496"/>
    </source>
</evidence>
<keyword evidence="2" id="KW-0963">Cytoplasm</keyword>